<feature type="region of interest" description="Disordered" evidence="1">
    <location>
        <begin position="28"/>
        <end position="63"/>
    </location>
</feature>
<accession>A0A6A5X2Z4</accession>
<feature type="compositionally biased region" description="Basic residues" evidence="1">
    <location>
        <begin position="45"/>
        <end position="60"/>
    </location>
</feature>
<name>A0A6A5X2Z4_9PLEO</name>
<dbReference type="Proteomes" id="UP000799779">
    <property type="component" value="Unassembled WGS sequence"/>
</dbReference>
<dbReference type="AlphaFoldDB" id="A0A6A5X2Z4"/>
<gene>
    <name evidence="2" type="ORF">P154DRAFT_529438</name>
</gene>
<organism evidence="2 3">
    <name type="scientific">Amniculicola lignicola CBS 123094</name>
    <dbReference type="NCBI Taxonomy" id="1392246"/>
    <lineage>
        <taxon>Eukaryota</taxon>
        <taxon>Fungi</taxon>
        <taxon>Dikarya</taxon>
        <taxon>Ascomycota</taxon>
        <taxon>Pezizomycotina</taxon>
        <taxon>Dothideomycetes</taxon>
        <taxon>Pleosporomycetidae</taxon>
        <taxon>Pleosporales</taxon>
        <taxon>Amniculicolaceae</taxon>
        <taxon>Amniculicola</taxon>
    </lineage>
</organism>
<proteinExistence type="predicted"/>
<protein>
    <submittedName>
        <fullName evidence="2">Uncharacterized protein</fullName>
    </submittedName>
</protein>
<sequence>MACCFLVSTEAEKKAKKEQILEERRRTHTAAKEIRLQTLAEKQAQKKTQKPPLARKKAPKKATTATIITIGSSTDKGEVDEALEVEISIMEMGAATPARSRRNRKPCLPKRFLE</sequence>
<evidence type="ECO:0000256" key="1">
    <source>
        <dbReference type="SAM" id="MobiDB-lite"/>
    </source>
</evidence>
<reference evidence="2" key="1">
    <citation type="journal article" date="2020" name="Stud. Mycol.">
        <title>101 Dothideomycetes genomes: a test case for predicting lifestyles and emergence of pathogens.</title>
        <authorList>
            <person name="Haridas S."/>
            <person name="Albert R."/>
            <person name="Binder M."/>
            <person name="Bloem J."/>
            <person name="Labutti K."/>
            <person name="Salamov A."/>
            <person name="Andreopoulos B."/>
            <person name="Baker S."/>
            <person name="Barry K."/>
            <person name="Bills G."/>
            <person name="Bluhm B."/>
            <person name="Cannon C."/>
            <person name="Castanera R."/>
            <person name="Culley D."/>
            <person name="Daum C."/>
            <person name="Ezra D."/>
            <person name="Gonzalez J."/>
            <person name="Henrissat B."/>
            <person name="Kuo A."/>
            <person name="Liang C."/>
            <person name="Lipzen A."/>
            <person name="Lutzoni F."/>
            <person name="Magnuson J."/>
            <person name="Mondo S."/>
            <person name="Nolan M."/>
            <person name="Ohm R."/>
            <person name="Pangilinan J."/>
            <person name="Park H.-J."/>
            <person name="Ramirez L."/>
            <person name="Alfaro M."/>
            <person name="Sun H."/>
            <person name="Tritt A."/>
            <person name="Yoshinaga Y."/>
            <person name="Zwiers L.-H."/>
            <person name="Turgeon B."/>
            <person name="Goodwin S."/>
            <person name="Spatafora J."/>
            <person name="Crous P."/>
            <person name="Grigoriev I."/>
        </authorList>
    </citation>
    <scope>NUCLEOTIDE SEQUENCE</scope>
    <source>
        <strain evidence="2">CBS 123094</strain>
    </source>
</reference>
<evidence type="ECO:0000313" key="3">
    <source>
        <dbReference type="Proteomes" id="UP000799779"/>
    </source>
</evidence>
<feature type="region of interest" description="Disordered" evidence="1">
    <location>
        <begin position="95"/>
        <end position="114"/>
    </location>
</feature>
<feature type="compositionally biased region" description="Basic residues" evidence="1">
    <location>
        <begin position="99"/>
        <end position="108"/>
    </location>
</feature>
<evidence type="ECO:0000313" key="2">
    <source>
        <dbReference type="EMBL" id="KAF2007056.1"/>
    </source>
</evidence>
<keyword evidence="3" id="KW-1185">Reference proteome</keyword>
<dbReference type="EMBL" id="ML977558">
    <property type="protein sequence ID" value="KAF2007056.1"/>
    <property type="molecule type" value="Genomic_DNA"/>
</dbReference>